<keyword evidence="7" id="KW-0418">Kinase</keyword>
<dbReference type="Proteomes" id="UP000284779">
    <property type="component" value="Unassembled WGS sequence"/>
</dbReference>
<dbReference type="Proteomes" id="UP000285740">
    <property type="component" value="Unassembled WGS sequence"/>
</dbReference>
<dbReference type="Proteomes" id="UP000283314">
    <property type="component" value="Unassembled WGS sequence"/>
</dbReference>
<dbReference type="AlphaFoldDB" id="A0A413S2F7"/>
<evidence type="ECO:0000256" key="4">
    <source>
        <dbReference type="ARBA" id="ARBA00022597"/>
    </source>
</evidence>
<gene>
    <name evidence="15" type="ORF">DW018_07650</name>
    <name evidence="14" type="ORF">DW652_05410</name>
    <name evidence="13" type="ORF">DW918_09370</name>
    <name evidence="12" type="ORF">DW929_04545</name>
    <name evidence="11" type="ORF">DW944_00585</name>
</gene>
<evidence type="ECO:0000259" key="10">
    <source>
        <dbReference type="PROSITE" id="PS51101"/>
    </source>
</evidence>
<dbReference type="EMBL" id="QROT01000005">
    <property type="protein sequence ID" value="RHL45215.1"/>
    <property type="molecule type" value="Genomic_DNA"/>
</dbReference>
<comment type="caution">
    <text evidence="12">The sequence shown here is derived from an EMBL/GenBank/DDBJ whole genome shotgun (WGS) entry which is preliminary data.</text>
</comment>
<keyword evidence="3" id="KW-0963">Cytoplasm</keyword>
<protein>
    <submittedName>
        <fullName evidence="12">PTS N-acetylgalactosamine transporter subunit IIB</fullName>
    </submittedName>
</protein>
<dbReference type="InterPro" id="IPR018455">
    <property type="entry name" value="PTS_IIB_sorbose-sp_subgr"/>
</dbReference>
<keyword evidence="6" id="KW-0598">Phosphotransferase system</keyword>
<evidence type="ECO:0000313" key="18">
    <source>
        <dbReference type="Proteomes" id="UP000284779"/>
    </source>
</evidence>
<keyword evidence="5" id="KW-0808">Transferase</keyword>
<dbReference type="GO" id="GO:0005737">
    <property type="term" value="C:cytoplasm"/>
    <property type="evidence" value="ECO:0007669"/>
    <property type="project" value="UniProtKB-SubCell"/>
</dbReference>
<dbReference type="GeneID" id="66467113"/>
<dbReference type="RefSeq" id="WP_005358750.1">
    <property type="nucleotide sequence ID" value="NZ_CABJDQ010000005.1"/>
</dbReference>
<dbReference type="GO" id="GO:0008982">
    <property type="term" value="F:protein-N(PI)-phosphohistidine-sugar phosphotransferase activity"/>
    <property type="evidence" value="ECO:0007669"/>
    <property type="project" value="InterPro"/>
</dbReference>
<evidence type="ECO:0000313" key="19">
    <source>
        <dbReference type="Proteomes" id="UP000285740"/>
    </source>
</evidence>
<evidence type="ECO:0000313" key="17">
    <source>
        <dbReference type="Proteomes" id="UP000284598"/>
    </source>
</evidence>
<organism evidence="12 17">
    <name type="scientific">Eubacterium ventriosum</name>
    <dbReference type="NCBI Taxonomy" id="39496"/>
    <lineage>
        <taxon>Bacteria</taxon>
        <taxon>Bacillati</taxon>
        <taxon>Bacillota</taxon>
        <taxon>Clostridia</taxon>
        <taxon>Eubacteriales</taxon>
        <taxon>Eubacteriaceae</taxon>
        <taxon>Eubacterium</taxon>
    </lineage>
</organism>
<evidence type="ECO:0000313" key="16">
    <source>
        <dbReference type="Proteomes" id="UP000283314"/>
    </source>
</evidence>
<reference evidence="16 17" key="1">
    <citation type="submission" date="2018-08" db="EMBL/GenBank/DDBJ databases">
        <title>A genome reference for cultivated species of the human gut microbiota.</title>
        <authorList>
            <person name="Zou Y."/>
            <person name="Xue W."/>
            <person name="Luo G."/>
        </authorList>
    </citation>
    <scope>NUCLEOTIDE SEQUENCE [LARGE SCALE GENOMIC DNA]</scope>
    <source>
        <strain evidence="15 16">AF37-4</strain>
        <strain evidence="14 20">AM23-22</strain>
        <strain evidence="13 19">AM42-30</strain>
        <strain evidence="12 17">AM43-2</strain>
        <strain evidence="11 18">AM44-11BH</strain>
    </source>
</reference>
<evidence type="ECO:0000313" key="20">
    <source>
        <dbReference type="Proteomes" id="UP000286186"/>
    </source>
</evidence>
<evidence type="ECO:0000256" key="1">
    <source>
        <dbReference type="ARBA" id="ARBA00004496"/>
    </source>
</evidence>
<evidence type="ECO:0000256" key="7">
    <source>
        <dbReference type="ARBA" id="ARBA00022777"/>
    </source>
</evidence>
<dbReference type="InterPro" id="IPR036667">
    <property type="entry name" value="PTS_IIB_sorbose-sp_sf"/>
</dbReference>
<evidence type="ECO:0000313" key="15">
    <source>
        <dbReference type="EMBL" id="RHL45215.1"/>
    </source>
</evidence>
<comment type="subcellular location">
    <subcellularLocation>
        <location evidence="1">Cytoplasm</location>
    </subcellularLocation>
</comment>
<evidence type="ECO:0000256" key="6">
    <source>
        <dbReference type="ARBA" id="ARBA00022683"/>
    </source>
</evidence>
<dbReference type="NCBIfam" id="TIGR00854">
    <property type="entry name" value="pts-sorbose"/>
    <property type="match status" value="1"/>
</dbReference>
<evidence type="ECO:0000313" key="13">
    <source>
        <dbReference type="EMBL" id="RHA78064.1"/>
    </source>
</evidence>
<evidence type="ECO:0000256" key="5">
    <source>
        <dbReference type="ARBA" id="ARBA00022679"/>
    </source>
</evidence>
<dbReference type="GO" id="GO:0009401">
    <property type="term" value="P:phosphoenolpyruvate-dependent sugar phosphotransferase system"/>
    <property type="evidence" value="ECO:0007669"/>
    <property type="project" value="UniProtKB-KW"/>
</dbReference>
<keyword evidence="18" id="KW-1185">Reference proteome</keyword>
<dbReference type="EMBL" id="QRHR01000004">
    <property type="protein sequence ID" value="RHF89217.1"/>
    <property type="molecule type" value="Genomic_DNA"/>
</dbReference>
<accession>A0A413S2F7</accession>
<feature type="modified residue" description="Phosphohistidine; by EIIA" evidence="9">
    <location>
        <position position="17"/>
    </location>
</feature>
<evidence type="ECO:0000313" key="12">
    <source>
        <dbReference type="EMBL" id="RHA55600.1"/>
    </source>
</evidence>
<evidence type="ECO:0000256" key="9">
    <source>
        <dbReference type="PIRSR" id="PIRSR618455-2"/>
    </source>
</evidence>
<evidence type="ECO:0000256" key="3">
    <source>
        <dbReference type="ARBA" id="ARBA00022490"/>
    </source>
</evidence>
<keyword evidence="4" id="KW-0762">Sugar transport</keyword>
<dbReference type="NCBIfam" id="NF007288">
    <property type="entry name" value="PRK09756.1"/>
    <property type="match status" value="1"/>
</dbReference>
<dbReference type="InterPro" id="IPR004720">
    <property type="entry name" value="PTS_IIB_sorbose-sp"/>
</dbReference>
<dbReference type="EMBL" id="QSFV01000037">
    <property type="protein sequence ID" value="RHA78064.1"/>
    <property type="molecule type" value="Genomic_DNA"/>
</dbReference>
<dbReference type="Proteomes" id="UP000284598">
    <property type="component" value="Unassembled WGS sequence"/>
</dbReference>
<evidence type="ECO:0000313" key="11">
    <source>
        <dbReference type="EMBL" id="RHA20697.1"/>
    </source>
</evidence>
<sequence length="157" mass="17537">MSDINIVFTRVDNRLVHGQVGNVWVTASGANLILVVDDETCNDELSKSLMKMTADAVGVQIRFFSIKKTIEIIGKAAPSQKIFIVAKTPQVIEQLVDGGVPIKHCNIGNMHKSEGKHILHEVHVYVDDQDEACLKRLKEKGVDVYIQITPNDRKYKI</sequence>
<proteinExistence type="predicted"/>
<dbReference type="SUPFAM" id="SSF52728">
    <property type="entry name" value="PTS IIb component"/>
    <property type="match status" value="1"/>
</dbReference>
<feature type="active site" description="Pros-phosphohistidine intermediate; for EIIB activity" evidence="8">
    <location>
        <position position="17"/>
    </location>
</feature>
<dbReference type="Gene3D" id="3.40.35.10">
    <property type="entry name" value="Phosphotransferase system, sorbose subfamily IIB component"/>
    <property type="match status" value="1"/>
</dbReference>
<dbReference type="PROSITE" id="PS51101">
    <property type="entry name" value="PTS_EIIB_TYPE_4"/>
    <property type="match status" value="1"/>
</dbReference>
<feature type="domain" description="PTS EIIB type-4" evidence="10">
    <location>
        <begin position="2"/>
        <end position="157"/>
    </location>
</feature>
<dbReference type="GO" id="GO:0016301">
    <property type="term" value="F:kinase activity"/>
    <property type="evidence" value="ECO:0007669"/>
    <property type="project" value="UniProtKB-KW"/>
</dbReference>
<dbReference type="EMBL" id="QSFD01000001">
    <property type="protein sequence ID" value="RHA20697.1"/>
    <property type="molecule type" value="Genomic_DNA"/>
</dbReference>
<evidence type="ECO:0000256" key="2">
    <source>
        <dbReference type="ARBA" id="ARBA00022448"/>
    </source>
</evidence>
<dbReference type="Pfam" id="PF03830">
    <property type="entry name" value="PTSIIB_sorb"/>
    <property type="match status" value="1"/>
</dbReference>
<evidence type="ECO:0000256" key="8">
    <source>
        <dbReference type="PIRSR" id="PIRSR618455-1"/>
    </source>
</evidence>
<evidence type="ECO:0000313" key="14">
    <source>
        <dbReference type="EMBL" id="RHF89217.1"/>
    </source>
</evidence>
<name>A0A413S2F7_9FIRM</name>
<keyword evidence="2" id="KW-0813">Transport</keyword>
<dbReference type="Proteomes" id="UP000286186">
    <property type="component" value="Unassembled WGS sequence"/>
</dbReference>
<dbReference type="EMBL" id="QSFO01000004">
    <property type="protein sequence ID" value="RHA55600.1"/>
    <property type="molecule type" value="Genomic_DNA"/>
</dbReference>